<evidence type="ECO:0000256" key="14">
    <source>
        <dbReference type="SAM" id="MobiDB-lite"/>
    </source>
</evidence>
<comment type="catalytic activity">
    <reaction evidence="12">
        <text>Preferential cleavage: (Ac)2-L-Lys-D-Ala-|-D-Ala. Also transpeptidation of peptidyl-alanyl moieties that are N-acyl substituents of D-alanine.</text>
        <dbReference type="EC" id="3.4.16.4"/>
    </reaction>
</comment>
<dbReference type="PANTHER" id="PTHR32282">
    <property type="entry name" value="BINDING PROTEIN TRANSPEPTIDASE, PUTATIVE-RELATED"/>
    <property type="match status" value="1"/>
</dbReference>
<dbReference type="PANTHER" id="PTHR32282:SF34">
    <property type="entry name" value="PENICILLIN-BINDING PROTEIN 1A"/>
    <property type="match status" value="1"/>
</dbReference>
<keyword evidence="5" id="KW-0328">Glycosyltransferase</keyword>
<reference evidence="18 19" key="1">
    <citation type="submission" date="2017-09" db="EMBL/GenBank/DDBJ databases">
        <authorList>
            <person name="Lee N."/>
            <person name="Cho B.-K."/>
        </authorList>
    </citation>
    <scope>NUCLEOTIDE SEQUENCE [LARGE SCALE GENOMIC DNA]</scope>
    <source>
        <strain evidence="18 19">ATCC 12853</strain>
    </source>
</reference>
<keyword evidence="15" id="KW-1133">Transmembrane helix</keyword>
<dbReference type="InterPro" id="IPR050396">
    <property type="entry name" value="Glycosyltr_51/Transpeptidase"/>
</dbReference>
<dbReference type="InterPro" id="IPR012338">
    <property type="entry name" value="Beta-lactam/transpept-like"/>
</dbReference>
<dbReference type="Gene3D" id="1.10.3810.10">
    <property type="entry name" value="Biosynthetic peptidoglycan transglycosylase-like"/>
    <property type="match status" value="1"/>
</dbReference>
<proteinExistence type="inferred from homology"/>
<evidence type="ECO:0000256" key="9">
    <source>
        <dbReference type="ARBA" id="ARBA00022984"/>
    </source>
</evidence>
<keyword evidence="10" id="KW-0511">Multifunctional enzyme</keyword>
<dbReference type="KEGG" id="ska:CP970_21525"/>
<dbReference type="GO" id="GO:0009002">
    <property type="term" value="F:serine-type D-Ala-D-Ala carboxypeptidase activity"/>
    <property type="evidence" value="ECO:0007669"/>
    <property type="project" value="UniProtKB-EC"/>
</dbReference>
<dbReference type="AlphaFoldDB" id="A0A5J6GJ53"/>
<keyword evidence="4" id="KW-0645">Protease</keyword>
<dbReference type="GO" id="GO:0030288">
    <property type="term" value="C:outer membrane-bounded periplasmic space"/>
    <property type="evidence" value="ECO:0007669"/>
    <property type="project" value="TreeGrafter"/>
</dbReference>
<dbReference type="Pfam" id="PF00912">
    <property type="entry name" value="Transgly"/>
    <property type="match status" value="1"/>
</dbReference>
<evidence type="ECO:0000256" key="5">
    <source>
        <dbReference type="ARBA" id="ARBA00022676"/>
    </source>
</evidence>
<dbReference type="InterPro" id="IPR001460">
    <property type="entry name" value="PCN-bd_Tpept"/>
</dbReference>
<sequence>MSEHRRKPPQPQGGGRAAARRGAPGASPGRRAAPRGATGSPSSSYGSQGSGTPDEEDRPYGGRAEARRAAQRSGAAGGRRRAPDGAGGGGRSGGGGRRGGGPGPGGPGRGRGRGAEPPRKKRFIDYPRANKDGLRRWVPSWRLVTGLFIGFLGSLMAVAGIAYALVQVPEVDKAAKAQNNVYYWGDGKQMVATGGERNRQIIDYDDIPKEMRFAVMSAENKTFEKDKGVDPMGITRALVNMAKGGQTQGGSTITQQYVKNARLGDQSQTFTRKFKELFISIKVGRTVRKEDIMAGYLNTAYYGRGAYGIQAAARAYFDKEASELDPSQCALLATVLKGATYYDPAGSPEIDPAASKEDNTARAKKRWSWILDEEVKDGRLTATERDKYRTFPKLQNPRSNADLAGQTGYLVDLAKAYVIKNTNITAEQLQQGGYEIHTTFDRKKVKELEKSVNTVRKEKLNEKLRPKKDTHVQFGGASVDPKDGAIKAIYGGEDATKHFTNNADQTGAQVGSTYKPFVLAAAFKYGVRDPKGVEVQSESERTIVDPKSLYSGKNKLKIQKYNGDVWTDRDGKEWLQRNDGDQDYNPPTYQIDLREAMRESVNSAYVQLGMDVGLDKVKESAMDAGLKDDSSMAGATYPSFSLGTSSPSAIRMAGAYSTFAASGKQNDPYSVKEVEHEGKTVYQHEKKTKQAFDPTVADNVTDVLRTVVDKGTGTSAKLPGRQVAGKTGTTDGNKSAWFVGYTPQLSTAVSMYRLDDNENNKKREFLEMFGTGGEKKIHGASFPARIWQDYMTQALKGEPVKTFPPPGPIGRVVGETPPPPPTPTRTKEPEETTSPTPTHSETTKPPTESPDPGETCDPFDWDCNHDGGAGNGGADGGADGGPGGGTPTATEDPAGGGGNNGNGNGNDGGGGFISGSDG</sequence>
<evidence type="ECO:0000313" key="19">
    <source>
        <dbReference type="Proteomes" id="UP000325529"/>
    </source>
</evidence>
<feature type="region of interest" description="Disordered" evidence="14">
    <location>
        <begin position="798"/>
        <end position="918"/>
    </location>
</feature>
<dbReference type="GO" id="GO:0008360">
    <property type="term" value="P:regulation of cell shape"/>
    <property type="evidence" value="ECO:0007669"/>
    <property type="project" value="UniProtKB-KW"/>
</dbReference>
<keyword evidence="15" id="KW-0812">Transmembrane</keyword>
<dbReference type="GO" id="GO:0006508">
    <property type="term" value="P:proteolysis"/>
    <property type="evidence" value="ECO:0007669"/>
    <property type="project" value="UniProtKB-KW"/>
</dbReference>
<dbReference type="InterPro" id="IPR001264">
    <property type="entry name" value="Glyco_trans_51"/>
</dbReference>
<feature type="region of interest" description="Disordered" evidence="14">
    <location>
        <begin position="1"/>
        <end position="123"/>
    </location>
</feature>
<feature type="domain" description="Penicillin-binding protein transpeptidase" evidence="16">
    <location>
        <begin position="581"/>
        <end position="757"/>
    </location>
</feature>
<dbReference type="RefSeq" id="WP_079043831.1">
    <property type="nucleotide sequence ID" value="NZ_CP023699.1"/>
</dbReference>
<dbReference type="GO" id="GO:0009252">
    <property type="term" value="P:peptidoglycan biosynthetic process"/>
    <property type="evidence" value="ECO:0007669"/>
    <property type="project" value="UniProtKB-KW"/>
</dbReference>
<comment type="similarity">
    <text evidence="1">In the C-terminal section; belongs to the transpeptidase family.</text>
</comment>
<gene>
    <name evidence="18" type="ORF">CP970_21525</name>
</gene>
<evidence type="ECO:0000313" key="18">
    <source>
        <dbReference type="EMBL" id="QEU93156.1"/>
    </source>
</evidence>
<name>A0A5J6GJ53_STRKN</name>
<keyword evidence="15" id="KW-0472">Membrane</keyword>
<evidence type="ECO:0000259" key="16">
    <source>
        <dbReference type="Pfam" id="PF00905"/>
    </source>
</evidence>
<dbReference type="Pfam" id="PF00905">
    <property type="entry name" value="Transpeptidase"/>
    <property type="match status" value="1"/>
</dbReference>
<feature type="compositionally biased region" description="Basic and acidic residues" evidence="14">
    <location>
        <begin position="58"/>
        <end position="68"/>
    </location>
</feature>
<feature type="compositionally biased region" description="Low complexity" evidence="14">
    <location>
        <begin position="832"/>
        <end position="846"/>
    </location>
</feature>
<evidence type="ECO:0000256" key="1">
    <source>
        <dbReference type="ARBA" id="ARBA00007090"/>
    </source>
</evidence>
<keyword evidence="3" id="KW-0121">Carboxypeptidase</keyword>
<dbReference type="GO" id="GO:0071555">
    <property type="term" value="P:cell wall organization"/>
    <property type="evidence" value="ECO:0007669"/>
    <property type="project" value="UniProtKB-KW"/>
</dbReference>
<dbReference type="OrthoDB" id="8865355at2"/>
<evidence type="ECO:0000256" key="10">
    <source>
        <dbReference type="ARBA" id="ARBA00023268"/>
    </source>
</evidence>
<evidence type="ECO:0000256" key="12">
    <source>
        <dbReference type="ARBA" id="ARBA00034000"/>
    </source>
</evidence>
<accession>A0A5J6GJ53</accession>
<keyword evidence="19" id="KW-1185">Reference proteome</keyword>
<dbReference type="GO" id="GO:0008955">
    <property type="term" value="F:peptidoglycan glycosyltransferase activity"/>
    <property type="evidence" value="ECO:0007669"/>
    <property type="project" value="UniProtKB-EC"/>
</dbReference>
<evidence type="ECO:0000256" key="8">
    <source>
        <dbReference type="ARBA" id="ARBA00022960"/>
    </source>
</evidence>
<dbReference type="InterPro" id="IPR023346">
    <property type="entry name" value="Lysozyme-like_dom_sf"/>
</dbReference>
<comment type="similarity">
    <text evidence="2">In the N-terminal section; belongs to the glycosyltransferase 51 family.</text>
</comment>
<feature type="domain" description="Glycosyl transferase family 51" evidence="17">
    <location>
        <begin position="189"/>
        <end position="372"/>
    </location>
</feature>
<keyword evidence="6" id="KW-0808">Transferase</keyword>
<keyword evidence="8" id="KW-0133">Cell shape</keyword>
<evidence type="ECO:0000256" key="4">
    <source>
        <dbReference type="ARBA" id="ARBA00022670"/>
    </source>
</evidence>
<evidence type="ECO:0000256" key="2">
    <source>
        <dbReference type="ARBA" id="ARBA00007739"/>
    </source>
</evidence>
<dbReference type="GO" id="GO:0008658">
    <property type="term" value="F:penicillin binding"/>
    <property type="evidence" value="ECO:0007669"/>
    <property type="project" value="InterPro"/>
</dbReference>
<dbReference type="FunFam" id="1.10.3810.10:FF:000001">
    <property type="entry name" value="Penicillin-binding protein 1A"/>
    <property type="match status" value="1"/>
</dbReference>
<evidence type="ECO:0000256" key="6">
    <source>
        <dbReference type="ARBA" id="ARBA00022679"/>
    </source>
</evidence>
<dbReference type="SUPFAM" id="SSF53955">
    <property type="entry name" value="Lysozyme-like"/>
    <property type="match status" value="1"/>
</dbReference>
<feature type="transmembrane region" description="Helical" evidence="15">
    <location>
        <begin position="143"/>
        <end position="166"/>
    </location>
</feature>
<keyword evidence="9" id="KW-0573">Peptidoglycan synthesis</keyword>
<feature type="compositionally biased region" description="Basic and acidic residues" evidence="14">
    <location>
        <begin position="113"/>
        <end position="123"/>
    </location>
</feature>
<evidence type="ECO:0000256" key="7">
    <source>
        <dbReference type="ARBA" id="ARBA00022801"/>
    </source>
</evidence>
<organism evidence="18 19">
    <name type="scientific">Streptomyces kanamyceticus</name>
    <dbReference type="NCBI Taxonomy" id="1967"/>
    <lineage>
        <taxon>Bacteria</taxon>
        <taxon>Bacillati</taxon>
        <taxon>Actinomycetota</taxon>
        <taxon>Actinomycetes</taxon>
        <taxon>Kitasatosporales</taxon>
        <taxon>Streptomycetaceae</taxon>
        <taxon>Streptomyces</taxon>
    </lineage>
</organism>
<feature type="compositionally biased region" description="Gly residues" evidence="14">
    <location>
        <begin position="85"/>
        <end position="109"/>
    </location>
</feature>
<keyword evidence="11" id="KW-0961">Cell wall biogenesis/degradation</keyword>
<evidence type="ECO:0000259" key="17">
    <source>
        <dbReference type="Pfam" id="PF00912"/>
    </source>
</evidence>
<evidence type="ECO:0000256" key="11">
    <source>
        <dbReference type="ARBA" id="ARBA00023316"/>
    </source>
</evidence>
<dbReference type="InterPro" id="IPR036950">
    <property type="entry name" value="PBP_transglycosylase"/>
</dbReference>
<evidence type="ECO:0000256" key="13">
    <source>
        <dbReference type="ARBA" id="ARBA00049902"/>
    </source>
</evidence>
<feature type="compositionally biased region" description="Gly residues" evidence="14">
    <location>
        <begin position="867"/>
        <end position="886"/>
    </location>
</feature>
<dbReference type="SUPFAM" id="SSF56601">
    <property type="entry name" value="beta-lactamase/transpeptidase-like"/>
    <property type="match status" value="1"/>
</dbReference>
<evidence type="ECO:0000256" key="3">
    <source>
        <dbReference type="ARBA" id="ARBA00022645"/>
    </source>
</evidence>
<dbReference type="Gene3D" id="3.40.710.10">
    <property type="entry name" value="DD-peptidase/beta-lactamase superfamily"/>
    <property type="match status" value="1"/>
</dbReference>
<feature type="compositionally biased region" description="Low complexity" evidence="14">
    <location>
        <begin position="20"/>
        <end position="51"/>
    </location>
</feature>
<dbReference type="Proteomes" id="UP000325529">
    <property type="component" value="Chromosome"/>
</dbReference>
<protein>
    <submittedName>
        <fullName evidence="18">Penicillin-binding protein</fullName>
    </submittedName>
</protein>
<comment type="catalytic activity">
    <reaction evidence="13">
        <text>[GlcNAc-(1-&gt;4)-Mur2Ac(oyl-L-Ala-gamma-D-Glu-L-Lys-D-Ala-D-Ala)](n)-di-trans,octa-cis-undecaprenyl diphosphate + beta-D-GlcNAc-(1-&gt;4)-Mur2Ac(oyl-L-Ala-gamma-D-Glu-L-Lys-D-Ala-D-Ala)-di-trans,octa-cis-undecaprenyl diphosphate = [GlcNAc-(1-&gt;4)-Mur2Ac(oyl-L-Ala-gamma-D-Glu-L-Lys-D-Ala-D-Ala)](n+1)-di-trans,octa-cis-undecaprenyl diphosphate + di-trans,octa-cis-undecaprenyl diphosphate + H(+)</text>
        <dbReference type="Rhea" id="RHEA:23708"/>
        <dbReference type="Rhea" id="RHEA-COMP:9602"/>
        <dbReference type="Rhea" id="RHEA-COMP:9603"/>
        <dbReference type="ChEBI" id="CHEBI:15378"/>
        <dbReference type="ChEBI" id="CHEBI:58405"/>
        <dbReference type="ChEBI" id="CHEBI:60033"/>
        <dbReference type="ChEBI" id="CHEBI:78435"/>
        <dbReference type="EC" id="2.4.99.28"/>
    </reaction>
</comment>
<feature type="compositionally biased region" description="Gly residues" evidence="14">
    <location>
        <begin position="894"/>
        <end position="918"/>
    </location>
</feature>
<evidence type="ECO:0000256" key="15">
    <source>
        <dbReference type="SAM" id="Phobius"/>
    </source>
</evidence>
<dbReference type="EMBL" id="CP023699">
    <property type="protein sequence ID" value="QEU93156.1"/>
    <property type="molecule type" value="Genomic_DNA"/>
</dbReference>
<keyword evidence="7" id="KW-0378">Hydrolase</keyword>